<feature type="binding site" evidence="5">
    <location>
        <position position="62"/>
    </location>
    <ligand>
        <name>S-adenosyl-L-methionine</name>
        <dbReference type="ChEBI" id="CHEBI:59789"/>
    </ligand>
</feature>
<dbReference type="CDD" id="cd02440">
    <property type="entry name" value="AdoMet_MTases"/>
    <property type="match status" value="1"/>
</dbReference>
<feature type="binding site" evidence="5">
    <location>
        <position position="15"/>
    </location>
    <ligand>
        <name>S-adenosyl-L-methionine</name>
        <dbReference type="ChEBI" id="CHEBI:59789"/>
    </ligand>
</feature>
<feature type="binding site" evidence="5">
    <location>
        <position position="85"/>
    </location>
    <ligand>
        <name>S-adenosyl-L-methionine</name>
        <dbReference type="ChEBI" id="CHEBI:59789"/>
    </ligand>
</feature>
<dbReference type="NCBIfam" id="NF000499">
    <property type="entry name" value="Erm23S_rRNA_broad"/>
    <property type="match status" value="1"/>
</dbReference>
<evidence type="ECO:0000313" key="8">
    <source>
        <dbReference type="Proteomes" id="UP001597419"/>
    </source>
</evidence>
<dbReference type="InterPro" id="IPR020596">
    <property type="entry name" value="rRNA_Ade_Mease_Trfase_CS"/>
</dbReference>
<keyword evidence="4 5" id="KW-0694">RNA-binding</keyword>
<dbReference type="Gene3D" id="3.40.50.150">
    <property type="entry name" value="Vaccinia Virus protein VP39"/>
    <property type="match status" value="1"/>
</dbReference>
<dbReference type="SMART" id="SM00650">
    <property type="entry name" value="rADc"/>
    <property type="match status" value="1"/>
</dbReference>
<evidence type="ECO:0000259" key="6">
    <source>
        <dbReference type="SMART" id="SM00650"/>
    </source>
</evidence>
<organism evidence="7 8">
    <name type="scientific">Amycolatopsis samaneae</name>
    <dbReference type="NCBI Taxonomy" id="664691"/>
    <lineage>
        <taxon>Bacteria</taxon>
        <taxon>Bacillati</taxon>
        <taxon>Actinomycetota</taxon>
        <taxon>Actinomycetes</taxon>
        <taxon>Pseudonocardiales</taxon>
        <taxon>Pseudonocardiaceae</taxon>
        <taxon>Amycolatopsis</taxon>
    </lineage>
</organism>
<keyword evidence="3 5" id="KW-0949">S-adenosyl-L-methionine</keyword>
<dbReference type="InterPro" id="IPR023165">
    <property type="entry name" value="rRNA_Ade_diMease-like_C"/>
</dbReference>
<feature type="binding site" evidence="5">
    <location>
        <position position="41"/>
    </location>
    <ligand>
        <name>S-adenosyl-L-methionine</name>
        <dbReference type="ChEBI" id="CHEBI:59789"/>
    </ligand>
</feature>
<sequence>MPSPYPGGAHELGQNFLVDHAVITEIGRLVAHTRGPIVEIGPGDGAVTRSIGRTGRDITAVEVDPRLARRLSRRAPAHVTVVNEDVLKYRFPREPHVIVGNLPFHLTTGILRRILTTGHWHTAILLVQWEVARRRAGIGGASMLTASWWPWYEFALHSRVPARAFRPKPSVDGGLLTMTRRAEPLVTDRAGYQRFVKDVFTGKGNGIPEILRKSGYLDNRVQRWLREQRVTPRTLPKDLDAAGWAALWRLTS</sequence>
<evidence type="ECO:0000256" key="1">
    <source>
        <dbReference type="ARBA" id="ARBA00022603"/>
    </source>
</evidence>
<dbReference type="Pfam" id="PF00398">
    <property type="entry name" value="RrnaAD"/>
    <property type="match status" value="1"/>
</dbReference>
<feature type="domain" description="Ribosomal RNA adenine methylase transferase N-terminal" evidence="6">
    <location>
        <begin position="22"/>
        <end position="182"/>
    </location>
</feature>
<evidence type="ECO:0000256" key="2">
    <source>
        <dbReference type="ARBA" id="ARBA00022679"/>
    </source>
</evidence>
<dbReference type="EMBL" id="JBHUKU010000028">
    <property type="protein sequence ID" value="MFD2464990.1"/>
    <property type="molecule type" value="Genomic_DNA"/>
</dbReference>
<evidence type="ECO:0000256" key="4">
    <source>
        <dbReference type="ARBA" id="ARBA00022884"/>
    </source>
</evidence>
<dbReference type="PANTHER" id="PTHR11727:SF7">
    <property type="entry name" value="DIMETHYLADENOSINE TRANSFERASE-RELATED"/>
    <property type="match status" value="1"/>
</dbReference>
<dbReference type="InterPro" id="IPR020598">
    <property type="entry name" value="rRNA_Ade_methylase_Trfase_N"/>
</dbReference>
<feature type="binding site" evidence="5">
    <location>
        <position position="101"/>
    </location>
    <ligand>
        <name>S-adenosyl-L-methionine</name>
        <dbReference type="ChEBI" id="CHEBI:59789"/>
    </ligand>
</feature>
<dbReference type="PROSITE" id="PS51689">
    <property type="entry name" value="SAM_RNA_A_N6_MT"/>
    <property type="match status" value="1"/>
</dbReference>
<comment type="similarity">
    <text evidence="5">Belongs to the class I-like SAM-binding methyltransferase superfamily. rRNA adenine N(6)-methyltransferase family.</text>
</comment>
<dbReference type="GO" id="GO:0008168">
    <property type="term" value="F:methyltransferase activity"/>
    <property type="evidence" value="ECO:0007669"/>
    <property type="project" value="UniProtKB-KW"/>
</dbReference>
<keyword evidence="1 5" id="KW-0489">Methyltransferase</keyword>
<dbReference type="SUPFAM" id="SSF53335">
    <property type="entry name" value="S-adenosyl-L-methionine-dependent methyltransferases"/>
    <property type="match status" value="1"/>
</dbReference>
<evidence type="ECO:0000256" key="5">
    <source>
        <dbReference type="PROSITE-ProRule" id="PRU01026"/>
    </source>
</evidence>
<keyword evidence="2 5" id="KW-0808">Transferase</keyword>
<reference evidence="8" key="1">
    <citation type="journal article" date="2019" name="Int. J. Syst. Evol. Microbiol.">
        <title>The Global Catalogue of Microorganisms (GCM) 10K type strain sequencing project: providing services to taxonomists for standard genome sequencing and annotation.</title>
        <authorList>
            <consortium name="The Broad Institute Genomics Platform"/>
            <consortium name="The Broad Institute Genome Sequencing Center for Infectious Disease"/>
            <person name="Wu L."/>
            <person name="Ma J."/>
        </authorList>
    </citation>
    <scope>NUCLEOTIDE SEQUENCE [LARGE SCALE GENOMIC DNA]</scope>
    <source>
        <strain evidence="8">CGMCC 4.7643</strain>
    </source>
</reference>
<dbReference type="InterPro" id="IPR029063">
    <property type="entry name" value="SAM-dependent_MTases_sf"/>
</dbReference>
<gene>
    <name evidence="7" type="primary">erm</name>
    <name evidence="7" type="ORF">ACFSYJ_40675</name>
</gene>
<dbReference type="GO" id="GO:0032259">
    <property type="term" value="P:methylation"/>
    <property type="evidence" value="ECO:0007669"/>
    <property type="project" value="UniProtKB-KW"/>
</dbReference>
<proteinExistence type="inferred from homology"/>
<dbReference type="Gene3D" id="1.10.8.100">
    <property type="entry name" value="Ribosomal RNA adenine dimethylase-like, domain 2"/>
    <property type="match status" value="1"/>
</dbReference>
<name>A0ABW5GWE9_9PSEU</name>
<dbReference type="RefSeq" id="WP_345399285.1">
    <property type="nucleotide sequence ID" value="NZ_BAABHG010000010.1"/>
</dbReference>
<evidence type="ECO:0000313" key="7">
    <source>
        <dbReference type="EMBL" id="MFD2464990.1"/>
    </source>
</evidence>
<comment type="caution">
    <text evidence="7">The sequence shown here is derived from an EMBL/GenBank/DDBJ whole genome shotgun (WGS) entry which is preliminary data.</text>
</comment>
<dbReference type="Proteomes" id="UP001597419">
    <property type="component" value="Unassembled WGS sequence"/>
</dbReference>
<evidence type="ECO:0000256" key="3">
    <source>
        <dbReference type="ARBA" id="ARBA00022691"/>
    </source>
</evidence>
<feature type="binding site" evidence="5">
    <location>
        <position position="17"/>
    </location>
    <ligand>
        <name>S-adenosyl-L-methionine</name>
        <dbReference type="ChEBI" id="CHEBI:59789"/>
    </ligand>
</feature>
<protein>
    <submittedName>
        <fullName evidence="7">23S ribosomal RNA methyltransferase Erm</fullName>
    </submittedName>
</protein>
<keyword evidence="8" id="KW-1185">Reference proteome</keyword>
<dbReference type="InterPro" id="IPR001737">
    <property type="entry name" value="KsgA/Erm"/>
</dbReference>
<dbReference type="PROSITE" id="PS01131">
    <property type="entry name" value="RRNA_A_DIMETH"/>
    <property type="match status" value="1"/>
</dbReference>
<accession>A0ABW5GWE9</accession>
<dbReference type="PANTHER" id="PTHR11727">
    <property type="entry name" value="DIMETHYLADENOSINE TRANSFERASE"/>
    <property type="match status" value="1"/>
</dbReference>